<dbReference type="Gene3D" id="3.90.550.10">
    <property type="entry name" value="Spore Coat Polysaccharide Biosynthesis Protein SpsA, Chain A"/>
    <property type="match status" value="1"/>
</dbReference>
<dbReference type="EMBL" id="JBHXPM010000003">
    <property type="protein sequence ID" value="MFD3955457.1"/>
    <property type="molecule type" value="Genomic_DNA"/>
</dbReference>
<sequence length="478" mass="52436">MPPSTGHVRTVTEAYLARHPDERASLTMLFDVLAGTDDPTSRKTLPAHVTCSAIVINGERDVLHILHKASGKLLAPGGHNEPSDQRLRDAALRELHEEAGIPPSAVVPLVGHEDIPLDIDVHAIDANPSKNEPAHHHVDFRWAFQLVTDQAVTLQEEEVDGYQWRPFATTSSPTVRAKLAQLTSSLPQPDHQEDAVAATTARQTAAQRRRHIAVIPCRWGASRFPGKPLALLGDKPLLWHVHQRCLEAKRLDGAIVATDDERIEAACRELGIDCIRTGEHLTGTDRVAEVAERLPADGYINVQGDEPFISPTAIDDVSEALLYTPPGTLAVNAYTELVNVGAVLDHNVVKVVVTAGGEAMMFSRQPIPYPKGDRPKYLRQLGLYGFAGEALQRFRQLQQGPLERAEGVEMLRFVEHGHAVQMVPVVDDGVAVDTPEDLARVERLFDQYGRSARTRGTDRGITSSGTRARSPESSRYPF</sequence>
<evidence type="ECO:0000259" key="5">
    <source>
        <dbReference type="PROSITE" id="PS51462"/>
    </source>
</evidence>
<keyword evidence="7" id="KW-1185">Reference proteome</keyword>
<reference evidence="6 7" key="1">
    <citation type="submission" date="2024-09" db="EMBL/GenBank/DDBJ databases">
        <title>The Natural Products Discovery Center: Release of the First 8490 Sequenced Strains for Exploring Actinobacteria Biosynthetic Diversity.</title>
        <authorList>
            <person name="Kalkreuter E."/>
            <person name="Kautsar S.A."/>
            <person name="Yang D."/>
            <person name="Bader C.D."/>
            <person name="Teijaro C.N."/>
            <person name="Fluegel L."/>
            <person name="Davis C.M."/>
            <person name="Simpson J.R."/>
            <person name="Lauterbach L."/>
            <person name="Steele A.D."/>
            <person name="Gui C."/>
            <person name="Meng S."/>
            <person name="Li G."/>
            <person name="Viehrig K."/>
            <person name="Ye F."/>
            <person name="Su P."/>
            <person name="Kiefer A.F."/>
            <person name="Nichols A."/>
            <person name="Cepeda A.J."/>
            <person name="Yan W."/>
            <person name="Fan B."/>
            <person name="Jiang Y."/>
            <person name="Adhikari A."/>
            <person name="Zheng C.-J."/>
            <person name="Schuster L."/>
            <person name="Cowan T.M."/>
            <person name="Smanski M.J."/>
            <person name="Chevrette M.G."/>
            <person name="De Carvalho L.P.S."/>
            <person name="Shen B."/>
        </authorList>
    </citation>
    <scope>NUCLEOTIDE SEQUENCE [LARGE SCALE GENOMIC DNA]</scope>
    <source>
        <strain evidence="6 7">NPDC058584</strain>
    </source>
</reference>
<dbReference type="CDD" id="cd02517">
    <property type="entry name" value="CMP-KDO-Synthetase"/>
    <property type="match status" value="1"/>
</dbReference>
<dbReference type="InterPro" id="IPR029044">
    <property type="entry name" value="Nucleotide-diphossugar_trans"/>
</dbReference>
<dbReference type="InterPro" id="IPR003329">
    <property type="entry name" value="Cytidylyl_trans"/>
</dbReference>
<dbReference type="InterPro" id="IPR000086">
    <property type="entry name" value="NUDIX_hydrolase_dom"/>
</dbReference>
<keyword evidence="1 6" id="KW-0808">Transferase</keyword>
<dbReference type="Pfam" id="PF02348">
    <property type="entry name" value="CTP_transf_3"/>
    <property type="match status" value="1"/>
</dbReference>
<dbReference type="GO" id="GO:0008690">
    <property type="term" value="F:3-deoxy-manno-octulosonate cytidylyltransferase activity"/>
    <property type="evidence" value="ECO:0007669"/>
    <property type="project" value="UniProtKB-EC"/>
</dbReference>
<feature type="compositionally biased region" description="Polar residues" evidence="4">
    <location>
        <begin position="460"/>
        <end position="478"/>
    </location>
</feature>
<dbReference type="SUPFAM" id="SSF53448">
    <property type="entry name" value="Nucleotide-diphospho-sugar transferases"/>
    <property type="match status" value="1"/>
</dbReference>
<dbReference type="Gene3D" id="3.90.79.10">
    <property type="entry name" value="Nucleoside Triphosphate Pyrophosphohydrolase"/>
    <property type="match status" value="1"/>
</dbReference>
<protein>
    <submittedName>
        <fullName evidence="6">3-deoxy-manno-octulosonate cytidylyltransferase</fullName>
        <ecNumber evidence="6">2.7.7.38</ecNumber>
    </submittedName>
</protein>
<dbReference type="CDD" id="cd03674">
    <property type="entry name" value="NUDIX_Hydrolase"/>
    <property type="match status" value="1"/>
</dbReference>
<dbReference type="Proteomes" id="UP001598300">
    <property type="component" value="Unassembled WGS sequence"/>
</dbReference>
<dbReference type="GeneID" id="91294610"/>
<feature type="region of interest" description="Disordered" evidence="4">
    <location>
        <begin position="452"/>
        <end position="478"/>
    </location>
</feature>
<keyword evidence="3" id="KW-0448">Lipopolysaccharide biosynthesis</keyword>
<dbReference type="SUPFAM" id="SSF55811">
    <property type="entry name" value="Nudix"/>
    <property type="match status" value="1"/>
</dbReference>
<dbReference type="RefSeq" id="WP_225681973.1">
    <property type="nucleotide sequence ID" value="NZ_JBHVRE010000032.1"/>
</dbReference>
<keyword evidence="2 6" id="KW-0548">Nucleotidyltransferase</keyword>
<dbReference type="PANTHER" id="PTHR42866">
    <property type="entry name" value="3-DEOXY-MANNO-OCTULOSONATE CYTIDYLYLTRANSFERASE"/>
    <property type="match status" value="1"/>
</dbReference>
<feature type="domain" description="Nudix hydrolase" evidence="5">
    <location>
        <begin position="46"/>
        <end position="187"/>
    </location>
</feature>
<proteinExistence type="predicted"/>
<dbReference type="PANTHER" id="PTHR42866:SF2">
    <property type="entry name" value="3-DEOXY-MANNO-OCTULOSONATE CYTIDYLYLTRANSFERASE, MITOCHONDRIAL"/>
    <property type="match status" value="1"/>
</dbReference>
<evidence type="ECO:0000256" key="2">
    <source>
        <dbReference type="ARBA" id="ARBA00022695"/>
    </source>
</evidence>
<organism evidence="6 7">
    <name type="scientific">Streptomyces bacillaris</name>
    <dbReference type="NCBI Taxonomy" id="68179"/>
    <lineage>
        <taxon>Bacteria</taxon>
        <taxon>Bacillati</taxon>
        <taxon>Actinomycetota</taxon>
        <taxon>Actinomycetes</taxon>
        <taxon>Kitasatosporales</taxon>
        <taxon>Streptomycetaceae</taxon>
        <taxon>Streptomyces</taxon>
    </lineage>
</organism>
<dbReference type="InterPro" id="IPR004528">
    <property type="entry name" value="KdsB"/>
</dbReference>
<dbReference type="InterPro" id="IPR015797">
    <property type="entry name" value="NUDIX_hydrolase-like_dom_sf"/>
</dbReference>
<name>A0ABW6DR88_9ACTN</name>
<evidence type="ECO:0000313" key="7">
    <source>
        <dbReference type="Proteomes" id="UP001598300"/>
    </source>
</evidence>
<dbReference type="EC" id="2.7.7.38" evidence="6"/>
<evidence type="ECO:0000256" key="1">
    <source>
        <dbReference type="ARBA" id="ARBA00022679"/>
    </source>
</evidence>
<accession>A0ABW6DR88</accession>
<evidence type="ECO:0000256" key="3">
    <source>
        <dbReference type="ARBA" id="ARBA00022985"/>
    </source>
</evidence>
<dbReference type="PROSITE" id="PS51462">
    <property type="entry name" value="NUDIX"/>
    <property type="match status" value="1"/>
</dbReference>
<gene>
    <name evidence="6" type="primary">kdsB</name>
    <name evidence="6" type="ORF">ACFWR3_05160</name>
</gene>
<dbReference type="NCBIfam" id="NF003952">
    <property type="entry name" value="PRK05450.1-5"/>
    <property type="match status" value="1"/>
</dbReference>
<dbReference type="Pfam" id="PF00293">
    <property type="entry name" value="NUDIX"/>
    <property type="match status" value="1"/>
</dbReference>
<evidence type="ECO:0000256" key="4">
    <source>
        <dbReference type="SAM" id="MobiDB-lite"/>
    </source>
</evidence>
<evidence type="ECO:0000313" key="6">
    <source>
        <dbReference type="EMBL" id="MFD3955457.1"/>
    </source>
</evidence>
<comment type="caution">
    <text evidence="6">The sequence shown here is derived from an EMBL/GenBank/DDBJ whole genome shotgun (WGS) entry which is preliminary data.</text>
</comment>